<dbReference type="Pfam" id="PF11807">
    <property type="entry name" value="UstYa"/>
    <property type="match status" value="2"/>
</dbReference>
<name>A0A0F0I6Q7_ASPPU</name>
<keyword evidence="3" id="KW-0472">Membrane</keyword>
<keyword evidence="3" id="KW-0812">Transmembrane</keyword>
<dbReference type="PANTHER" id="PTHR33365:SF4">
    <property type="entry name" value="CYCLOCHLOROTINE BIOSYNTHESIS PROTEIN O"/>
    <property type="match status" value="1"/>
</dbReference>
<comment type="similarity">
    <text evidence="2">Belongs to the ustYa family.</text>
</comment>
<dbReference type="GO" id="GO:0043386">
    <property type="term" value="P:mycotoxin biosynthetic process"/>
    <property type="evidence" value="ECO:0007669"/>
    <property type="project" value="InterPro"/>
</dbReference>
<reference evidence="4 5" key="1">
    <citation type="submission" date="2015-02" db="EMBL/GenBank/DDBJ databases">
        <title>Draft genome sequence of Aspergillus parasiticus SU-1.</title>
        <authorList>
            <person name="Yu J."/>
            <person name="Fedorova N."/>
            <person name="Yin Y."/>
            <person name="Losada L."/>
            <person name="Zafar N."/>
            <person name="Taujale R."/>
            <person name="Ehrlich K.C."/>
            <person name="Bhatnagar D."/>
            <person name="Cleveland T.E."/>
            <person name="Bennett J.W."/>
            <person name="Nierman W.C."/>
        </authorList>
    </citation>
    <scope>NUCLEOTIDE SEQUENCE [LARGE SCALE GENOMIC DNA]</scope>
    <source>
        <strain evidence="5">ATCC 56775 / NRRL 5862 / SRRC 143 / SU-1</strain>
    </source>
</reference>
<keyword evidence="3" id="KW-1133">Transmembrane helix</keyword>
<comment type="pathway">
    <text evidence="1">Mycotoxin biosynthesis.</text>
</comment>
<proteinExistence type="inferred from homology"/>
<dbReference type="EMBL" id="JZEE01000573">
    <property type="protein sequence ID" value="KJK63409.1"/>
    <property type="molecule type" value="Genomic_DNA"/>
</dbReference>
<evidence type="ECO:0000313" key="4">
    <source>
        <dbReference type="EMBL" id="KJK63409.1"/>
    </source>
</evidence>
<dbReference type="STRING" id="1403190.A0A0F0I6Q7"/>
<evidence type="ECO:0000256" key="3">
    <source>
        <dbReference type="SAM" id="Phobius"/>
    </source>
</evidence>
<dbReference type="PANTHER" id="PTHR33365">
    <property type="entry name" value="YALI0B05434P"/>
    <property type="match status" value="1"/>
</dbReference>
<evidence type="ECO:0000313" key="5">
    <source>
        <dbReference type="Proteomes" id="UP000033540"/>
    </source>
</evidence>
<gene>
    <name evidence="4" type="ORF">P875_00033717</name>
</gene>
<evidence type="ECO:0000256" key="2">
    <source>
        <dbReference type="ARBA" id="ARBA00035112"/>
    </source>
</evidence>
<dbReference type="AlphaFoldDB" id="A0A0F0I6Q7"/>
<feature type="transmembrane region" description="Helical" evidence="3">
    <location>
        <begin position="238"/>
        <end position="258"/>
    </location>
</feature>
<dbReference type="InterPro" id="IPR021765">
    <property type="entry name" value="UstYa-like"/>
</dbReference>
<accession>A0A0F0I6Q7</accession>
<comment type="caution">
    <text evidence="4">The sequence shown here is derived from an EMBL/GenBank/DDBJ whole genome shotgun (WGS) entry which is preliminary data.</text>
</comment>
<evidence type="ECO:0000256" key="1">
    <source>
        <dbReference type="ARBA" id="ARBA00004685"/>
    </source>
</evidence>
<dbReference type="Proteomes" id="UP000033540">
    <property type="component" value="Unassembled WGS sequence"/>
</dbReference>
<protein>
    <submittedName>
        <fullName evidence="4">Uncharacterized protein</fullName>
    </submittedName>
</protein>
<dbReference type="OrthoDB" id="3687641at2759"/>
<sequence>MNSDRKRNTVYFTLTSVFLVASTLILLDAVRFHPTDEQCVQKMFSWSPAKDIIEYKWTMFPEFGFLVHSKWFDAALPEREAAWEEFLPNRLNLPPDADWIRSPVKADNILALPEVFVQLECLNLLRLHAQKDETDNSHLPSFRGSEDDVYQRVEQCFDRLRTSVLCWSDIVPVLQEYADDDLHTHVVKYDFATKHKCRNFVGIRDWTLKNGVQNVEMNNAWWGGFAGMATSTIQYPRIYYPIILLVFLLCLGMLASYLPAIKPSIYPQQASDKYKSSTSEATPGIPKTFFPTEPTPGQTLLDEAHLTTNGGFFMVRRGISDKPVGYGISMLHQAHCIDMLRAALFGGMHDHSLNFKRDGLRKVDSLDDEHLEHCLDYIAQGILCAADDTIEPRIIDWEKKVAVINGMNVVHQYRELRVGETLGSLLSG</sequence>
<organism evidence="4 5">
    <name type="scientific">Aspergillus parasiticus (strain ATCC 56775 / NRRL 5862 / SRRC 143 / SU-1)</name>
    <dbReference type="NCBI Taxonomy" id="1403190"/>
    <lineage>
        <taxon>Eukaryota</taxon>
        <taxon>Fungi</taxon>
        <taxon>Dikarya</taxon>
        <taxon>Ascomycota</taxon>
        <taxon>Pezizomycotina</taxon>
        <taxon>Eurotiomycetes</taxon>
        <taxon>Eurotiomycetidae</taxon>
        <taxon>Eurotiales</taxon>
        <taxon>Aspergillaceae</taxon>
        <taxon>Aspergillus</taxon>
        <taxon>Aspergillus subgen. Circumdati</taxon>
    </lineage>
</organism>